<feature type="region of interest" description="Disordered" evidence="5">
    <location>
        <begin position="968"/>
        <end position="997"/>
    </location>
</feature>
<gene>
    <name evidence="7" type="ORF">MBM_06510</name>
</gene>
<feature type="region of interest" description="Disordered" evidence="5">
    <location>
        <begin position="528"/>
        <end position="612"/>
    </location>
</feature>
<dbReference type="AlphaFoldDB" id="K1XRR8"/>
<evidence type="ECO:0000256" key="3">
    <source>
        <dbReference type="ARBA" id="ARBA00022989"/>
    </source>
</evidence>
<dbReference type="HOGENOM" id="CLU_003716_0_0_1"/>
<dbReference type="PANTHER" id="PTHR15549">
    <property type="entry name" value="PAIRED IMMUNOGLOBULIN-LIKE TYPE 2 RECEPTOR"/>
    <property type="match status" value="1"/>
</dbReference>
<feature type="compositionally biased region" description="Polar residues" evidence="5">
    <location>
        <begin position="782"/>
        <end position="807"/>
    </location>
</feature>
<proteinExistence type="predicted"/>
<organism evidence="7 8">
    <name type="scientific">Marssonina brunnea f. sp. multigermtubi (strain MB_m1)</name>
    <name type="common">Marssonina leaf spot fungus</name>
    <dbReference type="NCBI Taxonomy" id="1072389"/>
    <lineage>
        <taxon>Eukaryota</taxon>
        <taxon>Fungi</taxon>
        <taxon>Dikarya</taxon>
        <taxon>Ascomycota</taxon>
        <taxon>Pezizomycotina</taxon>
        <taxon>Leotiomycetes</taxon>
        <taxon>Helotiales</taxon>
        <taxon>Drepanopezizaceae</taxon>
        <taxon>Drepanopeziza</taxon>
    </lineage>
</organism>
<dbReference type="InParanoid" id="K1XRR8"/>
<dbReference type="EMBL" id="JH921442">
    <property type="protein sequence ID" value="EKD15294.1"/>
    <property type="molecule type" value="Genomic_DNA"/>
</dbReference>
<sequence>MSRLWVFKYSVTRMALCWPRLVLLISAFSTLANAAYNLSSELARLIPACAQQCFVSFLESNFPTSVCSSKPMLDCLCSRNSSSGYTVGEGAVQCIVSEINIGLCRGGDAKGNMVHDAYGMCSEQPNALPNTHATITATFFIHTSTPSVLVPPSPATFSSVSRSPTPAASSTTVTSSTAATSLSIATSSLVLTITSARTSSSTSFATSSVKTSSPVGSSRTSIASTSSTFSSISVASETSAPQPVLTKDQIVGIIVASILGGALVVGLLVLLICCRRQRNKRSRESDLIPFQLEPNHVIETKKHKYKSFKEPTGRIPGGTRNGIAARIPPRIPPRVDASSPNMFSRRSVRPDTIGLAVSPDQNVSVEKKQRRPSKLLPEKPTLTLKVPKHTGYQNNGFSFNQSIIQPSVISRQSTATQFEEDYDESAHTAVAADDYWTAKPTNQVLGAKTGSWQTIRKVDPEHNTIALAWRPGQNPNSTTTNPDYYIRPLSVGGRKIGSFPQLRAQDTNTRPHDPQQLFVAEEPRGIAMSSPLYSNSGSAKSAEESGSNNVNNAFTREKNLSYQPGPDDHQDSVSQKQPRVAATELTLSPVVESPASGRSPVSYPKIPPPGGPRILSQATIRLVPPPAQPDFTKALGAGKPWRQAEIAAQVERERSILQRSQNQAQAQAQAVLQNPRQRLGHQRQRSVEVREAAEPSPAVFAFPQPPVPALIPGHSQISPPPAIPSPYISRSASRSSLVPAPLLPSRSQLQRGAKSPPSPSQTGLRTSTESPPEKPNPGPLLRSTSQLNREGWKQSPSQAPNEPNQQRYPIPQEHPSTNPSPPRPVPAPFIRAHITHGLPPLQTSLQPQPEAPNEPVLVPVPQSTTPTTTTSPFYPLALSHQGQDGRSSIPLRPIPEPLTSHPSLIFTRSSSETSTSTSSSSLLQKRLGASRASALTPSLTLRSEEDHRNQIAKWRVLKREEIDNAKSDGWKPMLGREAGDETATGTGTGMFLNPSPRGGWEFERIELPVTPGWVPKLTPTRRGDELFLNVQ</sequence>
<feature type="region of interest" description="Disordered" evidence="5">
    <location>
        <begin position="308"/>
        <end position="342"/>
    </location>
</feature>
<feature type="compositionally biased region" description="Pro residues" evidence="5">
    <location>
        <begin position="818"/>
        <end position="827"/>
    </location>
</feature>
<evidence type="ECO:0000256" key="5">
    <source>
        <dbReference type="SAM" id="MobiDB-lite"/>
    </source>
</evidence>
<evidence type="ECO:0000256" key="1">
    <source>
        <dbReference type="ARBA" id="ARBA00004167"/>
    </source>
</evidence>
<name>K1XRR8_MARBU</name>
<evidence type="ECO:0000256" key="2">
    <source>
        <dbReference type="ARBA" id="ARBA00022692"/>
    </source>
</evidence>
<keyword evidence="8" id="KW-1185">Reference proteome</keyword>
<keyword evidence="3 6" id="KW-1133">Transmembrane helix</keyword>
<accession>K1XRR8</accession>
<dbReference type="KEGG" id="mbe:MBM_06510"/>
<dbReference type="InterPro" id="IPR051694">
    <property type="entry name" value="Immunoregulatory_rcpt-like"/>
</dbReference>
<feature type="compositionally biased region" description="Low complexity" evidence="5">
    <location>
        <begin position="534"/>
        <end position="548"/>
    </location>
</feature>
<feature type="compositionally biased region" description="Polar residues" evidence="5">
    <location>
        <begin position="760"/>
        <end position="770"/>
    </location>
</feature>
<feature type="region of interest" description="Disordered" evidence="5">
    <location>
        <begin position="667"/>
        <end position="869"/>
    </location>
</feature>
<dbReference type="OMA" id="WRPSAIG"/>
<keyword evidence="4 6" id="KW-0472">Membrane</keyword>
<dbReference type="GO" id="GO:0071944">
    <property type="term" value="C:cell periphery"/>
    <property type="evidence" value="ECO:0007669"/>
    <property type="project" value="UniProtKB-ARBA"/>
</dbReference>
<evidence type="ECO:0000313" key="8">
    <source>
        <dbReference type="Proteomes" id="UP000006753"/>
    </source>
</evidence>
<evidence type="ECO:0000256" key="6">
    <source>
        <dbReference type="SAM" id="Phobius"/>
    </source>
</evidence>
<dbReference type="Proteomes" id="UP000006753">
    <property type="component" value="Unassembled WGS sequence"/>
</dbReference>
<feature type="compositionally biased region" description="Low complexity" evidence="5">
    <location>
        <begin position="838"/>
        <end position="848"/>
    </location>
</feature>
<protein>
    <recommendedName>
        <fullName evidence="9">Extracellular membrane protein CFEM domain-containing protein</fullName>
    </recommendedName>
</protein>
<evidence type="ECO:0008006" key="9">
    <source>
        <dbReference type="Google" id="ProtNLM"/>
    </source>
</evidence>
<evidence type="ECO:0000256" key="4">
    <source>
        <dbReference type="ARBA" id="ARBA00023136"/>
    </source>
</evidence>
<dbReference type="GO" id="GO:0016020">
    <property type="term" value="C:membrane"/>
    <property type="evidence" value="ECO:0007669"/>
    <property type="project" value="UniProtKB-SubCell"/>
</dbReference>
<feature type="compositionally biased region" description="Low complexity" evidence="5">
    <location>
        <begin position="855"/>
        <end position="869"/>
    </location>
</feature>
<keyword evidence="2 6" id="KW-0812">Transmembrane</keyword>
<comment type="subcellular location">
    <subcellularLocation>
        <location evidence="1">Membrane</location>
        <topology evidence="1">Single-pass membrane protein</topology>
    </subcellularLocation>
</comment>
<dbReference type="OrthoDB" id="3946741at2759"/>
<dbReference type="eggNOG" id="ENOG502S2Z9">
    <property type="taxonomic scope" value="Eukaryota"/>
</dbReference>
<feature type="transmembrane region" description="Helical" evidence="6">
    <location>
        <begin position="250"/>
        <end position="273"/>
    </location>
</feature>
<feature type="compositionally biased region" description="Low complexity" evidence="5">
    <location>
        <begin position="725"/>
        <end position="747"/>
    </location>
</feature>
<evidence type="ECO:0000313" key="7">
    <source>
        <dbReference type="EMBL" id="EKD15294.1"/>
    </source>
</evidence>
<reference evidence="7 8" key="1">
    <citation type="journal article" date="2012" name="BMC Genomics">
        <title>Sequencing the genome of Marssonina brunnea reveals fungus-poplar co-evolution.</title>
        <authorList>
            <person name="Zhu S."/>
            <person name="Cao Y.-Z."/>
            <person name="Jiang C."/>
            <person name="Tan B.-Y."/>
            <person name="Wang Z."/>
            <person name="Feng S."/>
            <person name="Zhang L."/>
            <person name="Su X.-H."/>
            <person name="Brejova B."/>
            <person name="Vinar T."/>
            <person name="Xu M."/>
            <person name="Wang M.-X."/>
            <person name="Zhang S.-G."/>
            <person name="Huang M.-R."/>
            <person name="Wu R."/>
            <person name="Zhou Y."/>
        </authorList>
    </citation>
    <scope>NUCLEOTIDE SEQUENCE [LARGE SCALE GENOMIC DNA]</scope>
    <source>
        <strain evidence="7 8">MB_m1</strain>
    </source>
</reference>